<organism evidence="1 2">
    <name type="scientific">Kitasatospora arboriphila</name>
    <dbReference type="NCBI Taxonomy" id="258052"/>
    <lineage>
        <taxon>Bacteria</taxon>
        <taxon>Bacillati</taxon>
        <taxon>Actinomycetota</taxon>
        <taxon>Actinomycetes</taxon>
        <taxon>Kitasatosporales</taxon>
        <taxon>Streptomycetaceae</taxon>
        <taxon>Kitasatospora</taxon>
    </lineage>
</organism>
<dbReference type="Proteomes" id="UP001499987">
    <property type="component" value="Unassembled WGS sequence"/>
</dbReference>
<keyword evidence="2" id="KW-1185">Reference proteome</keyword>
<dbReference type="EMBL" id="BAAALD010000013">
    <property type="protein sequence ID" value="GAA1078361.1"/>
    <property type="molecule type" value="Genomic_DNA"/>
</dbReference>
<sequence>MVTTAADGGVQDGADRTLWAAGITGVVLGEDGESVLSGITELLAAHRVWDRFPAPRPEAG</sequence>
<name>A0ABN1TE56_9ACTN</name>
<dbReference type="RefSeq" id="WP_344623197.1">
    <property type="nucleotide sequence ID" value="NZ_BAAALD010000013.1"/>
</dbReference>
<proteinExistence type="predicted"/>
<evidence type="ECO:0000313" key="1">
    <source>
        <dbReference type="EMBL" id="GAA1078361.1"/>
    </source>
</evidence>
<gene>
    <name evidence="1" type="ORF">GCM10009663_20460</name>
</gene>
<accession>A0ABN1TE56</accession>
<comment type="caution">
    <text evidence="1">The sequence shown here is derived from an EMBL/GenBank/DDBJ whole genome shotgun (WGS) entry which is preliminary data.</text>
</comment>
<protein>
    <submittedName>
        <fullName evidence="1">Uncharacterized protein</fullName>
    </submittedName>
</protein>
<reference evidence="1 2" key="1">
    <citation type="journal article" date="2019" name="Int. J. Syst. Evol. Microbiol.">
        <title>The Global Catalogue of Microorganisms (GCM) 10K type strain sequencing project: providing services to taxonomists for standard genome sequencing and annotation.</title>
        <authorList>
            <consortium name="The Broad Institute Genomics Platform"/>
            <consortium name="The Broad Institute Genome Sequencing Center for Infectious Disease"/>
            <person name="Wu L."/>
            <person name="Ma J."/>
        </authorList>
    </citation>
    <scope>NUCLEOTIDE SEQUENCE [LARGE SCALE GENOMIC DNA]</scope>
    <source>
        <strain evidence="1 2">JCM 13002</strain>
    </source>
</reference>
<evidence type="ECO:0000313" key="2">
    <source>
        <dbReference type="Proteomes" id="UP001499987"/>
    </source>
</evidence>